<dbReference type="Proteomes" id="UP000190848">
    <property type="component" value="Chromosome"/>
</dbReference>
<dbReference type="RefSeq" id="WP_034848122.1">
    <property type="nucleotide sequence ID" value="NZ_CP016374.1"/>
</dbReference>
<proteinExistence type="predicted"/>
<evidence type="ECO:0000313" key="2">
    <source>
        <dbReference type="Proteomes" id="UP000190848"/>
    </source>
</evidence>
<organism evidence="1 2">
    <name type="scientific">Elizabethkingia anophelis</name>
    <dbReference type="NCBI Taxonomy" id="1117645"/>
    <lineage>
        <taxon>Bacteria</taxon>
        <taxon>Pseudomonadati</taxon>
        <taxon>Bacteroidota</taxon>
        <taxon>Flavobacteriia</taxon>
        <taxon>Flavobacteriales</taxon>
        <taxon>Weeksellaceae</taxon>
        <taxon>Elizabethkingia</taxon>
    </lineage>
</organism>
<dbReference type="EMBL" id="CP016374">
    <property type="protein sequence ID" value="AQX02777.1"/>
    <property type="molecule type" value="Genomic_DNA"/>
</dbReference>
<reference evidence="1 2" key="1">
    <citation type="submission" date="2016-07" db="EMBL/GenBank/DDBJ databases">
        <title>Revisiting the taxonomy of the Elizabethkingia Genus using Whole-Genome Sequencing, Optical Mapping, and MALDI-TOF, along with proposal of three novel Elizabethkingia species: Elizabethkingia bruuniana sp. nov., Elizabethkingia ursingii sp. nov., and Elizabethkingia occulta sp. nov.</title>
        <authorList>
            <person name="Nicholson A.C."/>
        </authorList>
    </citation>
    <scope>NUCLEOTIDE SEQUENCE [LARGE SCALE GENOMIC DNA]</scope>
    <source>
        <strain evidence="1 2">F3201</strain>
    </source>
</reference>
<gene>
    <name evidence="1" type="ORF">BBD32_15585</name>
</gene>
<dbReference type="AlphaFoldDB" id="A0AAU8V110"/>
<name>A0AAU8V110_9FLAO</name>
<sequence length="69" mass="8229">MRTPDRIKIVLEQIEQLWMSNPDLRFGQLVMVIAQTGEHNPKLFHMEEDELLEKIKVLQNQLKKETSRL</sequence>
<protein>
    <submittedName>
        <fullName evidence="1">Uncharacterized protein</fullName>
    </submittedName>
</protein>
<evidence type="ECO:0000313" key="1">
    <source>
        <dbReference type="EMBL" id="AQX02777.1"/>
    </source>
</evidence>
<accession>A0AAU8V110</accession>